<dbReference type="AlphaFoldDB" id="A0A1F6YNE8"/>
<feature type="transmembrane region" description="Helical" evidence="1">
    <location>
        <begin position="6"/>
        <end position="24"/>
    </location>
</feature>
<evidence type="ECO:0000313" key="3">
    <source>
        <dbReference type="Proteomes" id="UP000178138"/>
    </source>
</evidence>
<feature type="transmembrane region" description="Helical" evidence="1">
    <location>
        <begin position="67"/>
        <end position="86"/>
    </location>
</feature>
<accession>A0A1F6YNE8</accession>
<keyword evidence="1" id="KW-0812">Transmembrane</keyword>
<reference evidence="2 3" key="1">
    <citation type="journal article" date="2016" name="Nat. Commun.">
        <title>Thousands of microbial genomes shed light on interconnected biogeochemical processes in an aquifer system.</title>
        <authorList>
            <person name="Anantharaman K."/>
            <person name="Brown C.T."/>
            <person name="Hug L.A."/>
            <person name="Sharon I."/>
            <person name="Castelle C.J."/>
            <person name="Probst A.J."/>
            <person name="Thomas B.C."/>
            <person name="Singh A."/>
            <person name="Wilkins M.J."/>
            <person name="Karaoz U."/>
            <person name="Brodie E.L."/>
            <person name="Williams K.H."/>
            <person name="Hubbard S.S."/>
            <person name="Banfield J.F."/>
        </authorList>
    </citation>
    <scope>NUCLEOTIDE SEQUENCE [LARGE SCALE GENOMIC DNA]</scope>
</reference>
<name>A0A1F6YNE8_9BACT</name>
<dbReference type="Proteomes" id="UP000178138">
    <property type="component" value="Unassembled WGS sequence"/>
</dbReference>
<evidence type="ECO:0000256" key="1">
    <source>
        <dbReference type="SAM" id="Phobius"/>
    </source>
</evidence>
<keyword evidence="1" id="KW-0472">Membrane</keyword>
<sequence>MNKIISGSVLIVGVYVFTRFIDLVDKQNFSHLWENFFIPELLLFFVGFFLIWLGVLEKAGLAKWLKYISTIILAAASFYLFAKIILNL</sequence>
<feature type="transmembrane region" description="Helical" evidence="1">
    <location>
        <begin position="36"/>
        <end position="55"/>
    </location>
</feature>
<dbReference type="EMBL" id="MFVZ01000009">
    <property type="protein sequence ID" value="OGJ07903.1"/>
    <property type="molecule type" value="Genomic_DNA"/>
</dbReference>
<protein>
    <submittedName>
        <fullName evidence="2">Uncharacterized protein</fullName>
    </submittedName>
</protein>
<comment type="caution">
    <text evidence="2">The sequence shown here is derived from an EMBL/GenBank/DDBJ whole genome shotgun (WGS) entry which is preliminary data.</text>
</comment>
<gene>
    <name evidence="2" type="ORF">A2225_02985</name>
</gene>
<proteinExistence type="predicted"/>
<organism evidence="2 3">
    <name type="scientific">Candidatus Nomurabacteria bacterium RIFOXYA2_FULL_42_12</name>
    <dbReference type="NCBI Taxonomy" id="1801801"/>
    <lineage>
        <taxon>Bacteria</taxon>
        <taxon>Candidatus Nomuraibacteriota</taxon>
    </lineage>
</organism>
<keyword evidence="1" id="KW-1133">Transmembrane helix</keyword>
<evidence type="ECO:0000313" key="2">
    <source>
        <dbReference type="EMBL" id="OGJ07903.1"/>
    </source>
</evidence>